<evidence type="ECO:0000256" key="1">
    <source>
        <dbReference type="ARBA" id="ARBA00004651"/>
    </source>
</evidence>
<keyword evidence="3" id="KW-0813">Transport</keyword>
<comment type="subcellular location">
    <subcellularLocation>
        <location evidence="1">Cell membrane</location>
        <topology evidence="1">Multi-pass membrane protein</topology>
    </subcellularLocation>
</comment>
<evidence type="ECO:0000313" key="11">
    <source>
        <dbReference type="Proteomes" id="UP001501510"/>
    </source>
</evidence>
<feature type="transmembrane region" description="Helical" evidence="8">
    <location>
        <begin position="82"/>
        <end position="105"/>
    </location>
</feature>
<dbReference type="PRINTS" id="PR01036">
    <property type="entry name" value="TCRTETB"/>
</dbReference>
<dbReference type="InterPro" id="IPR011701">
    <property type="entry name" value="MFS"/>
</dbReference>
<evidence type="ECO:0000256" key="6">
    <source>
        <dbReference type="ARBA" id="ARBA00022989"/>
    </source>
</evidence>
<feature type="transmembrane region" description="Helical" evidence="8">
    <location>
        <begin position="52"/>
        <end position="70"/>
    </location>
</feature>
<feature type="transmembrane region" description="Helical" evidence="8">
    <location>
        <begin position="170"/>
        <end position="190"/>
    </location>
</feature>
<reference evidence="11" key="1">
    <citation type="journal article" date="2019" name="Int. J. Syst. Evol. Microbiol.">
        <title>The Global Catalogue of Microorganisms (GCM) 10K type strain sequencing project: providing services to taxonomists for standard genome sequencing and annotation.</title>
        <authorList>
            <consortium name="The Broad Institute Genomics Platform"/>
            <consortium name="The Broad Institute Genome Sequencing Center for Infectious Disease"/>
            <person name="Wu L."/>
            <person name="Ma J."/>
        </authorList>
    </citation>
    <scope>NUCLEOTIDE SEQUENCE [LARGE SCALE GENOMIC DNA]</scope>
    <source>
        <strain evidence="11">JCM 1407</strain>
    </source>
</reference>
<evidence type="ECO:0000256" key="4">
    <source>
        <dbReference type="ARBA" id="ARBA00022475"/>
    </source>
</evidence>
<feature type="domain" description="Major facilitator superfamily (MFS) profile" evidence="9">
    <location>
        <begin position="16"/>
        <end position="476"/>
    </location>
</feature>
<dbReference type="PANTHER" id="PTHR42718:SF9">
    <property type="entry name" value="MAJOR FACILITATOR SUPERFAMILY MULTIDRUG TRANSPORTER MFSC"/>
    <property type="match status" value="1"/>
</dbReference>
<dbReference type="Proteomes" id="UP001501510">
    <property type="component" value="Unassembled WGS sequence"/>
</dbReference>
<dbReference type="NCBIfam" id="TIGR00711">
    <property type="entry name" value="efflux_EmrB"/>
    <property type="match status" value="1"/>
</dbReference>
<feature type="transmembrane region" description="Helical" evidence="8">
    <location>
        <begin position="233"/>
        <end position="253"/>
    </location>
</feature>
<dbReference type="Pfam" id="PF07690">
    <property type="entry name" value="MFS_1"/>
    <property type="match status" value="2"/>
</dbReference>
<dbReference type="PROSITE" id="PS50850">
    <property type="entry name" value="MFS"/>
    <property type="match status" value="1"/>
</dbReference>
<comment type="caution">
    <text evidence="10">The sequence shown here is derived from an EMBL/GenBank/DDBJ whole genome shotgun (WGS) entry which is preliminary data.</text>
</comment>
<feature type="transmembrane region" description="Helical" evidence="8">
    <location>
        <begin position="338"/>
        <end position="355"/>
    </location>
</feature>
<dbReference type="InterPro" id="IPR020846">
    <property type="entry name" value="MFS_dom"/>
</dbReference>
<evidence type="ECO:0000256" key="2">
    <source>
        <dbReference type="ARBA" id="ARBA00008537"/>
    </source>
</evidence>
<dbReference type="Gene3D" id="1.20.1250.20">
    <property type="entry name" value="MFS general substrate transporter like domains"/>
    <property type="match status" value="1"/>
</dbReference>
<evidence type="ECO:0000256" key="8">
    <source>
        <dbReference type="SAM" id="Phobius"/>
    </source>
</evidence>
<dbReference type="InterPro" id="IPR004638">
    <property type="entry name" value="EmrB-like"/>
</dbReference>
<dbReference type="Gene3D" id="1.20.1720.10">
    <property type="entry name" value="Multidrug resistance protein D"/>
    <property type="match status" value="1"/>
</dbReference>
<feature type="transmembrane region" description="Helical" evidence="8">
    <location>
        <begin position="111"/>
        <end position="129"/>
    </location>
</feature>
<dbReference type="InterPro" id="IPR036259">
    <property type="entry name" value="MFS_trans_sf"/>
</dbReference>
<gene>
    <name evidence="10" type="ORF">GCM10008906_20880</name>
</gene>
<evidence type="ECO:0000259" key="9">
    <source>
        <dbReference type="PROSITE" id="PS50850"/>
    </source>
</evidence>
<dbReference type="SUPFAM" id="SSF103473">
    <property type="entry name" value="MFS general substrate transporter"/>
    <property type="match status" value="1"/>
</dbReference>
<feature type="transmembrane region" description="Helical" evidence="8">
    <location>
        <begin position="141"/>
        <end position="164"/>
    </location>
</feature>
<protein>
    <submittedName>
        <fullName evidence="10">MFS transporter</fullName>
    </submittedName>
</protein>
<proteinExistence type="inferred from homology"/>
<feature type="transmembrane region" description="Helical" evidence="8">
    <location>
        <begin position="309"/>
        <end position="331"/>
    </location>
</feature>
<comment type="similarity">
    <text evidence="2">Belongs to the major facilitator superfamily. EmrB family.</text>
</comment>
<keyword evidence="7 8" id="KW-0472">Membrane</keyword>
<name>A0ABP3UQS6_9CLOT</name>
<feature type="transmembrane region" description="Helical" evidence="8">
    <location>
        <begin position="16"/>
        <end position="40"/>
    </location>
</feature>
<feature type="transmembrane region" description="Helical" evidence="8">
    <location>
        <begin position="445"/>
        <end position="470"/>
    </location>
</feature>
<keyword evidence="6 8" id="KW-1133">Transmembrane helix</keyword>
<feature type="transmembrane region" description="Helical" evidence="8">
    <location>
        <begin position="210"/>
        <end position="227"/>
    </location>
</feature>
<keyword evidence="11" id="KW-1185">Reference proteome</keyword>
<evidence type="ECO:0000313" key="10">
    <source>
        <dbReference type="EMBL" id="GAA0740620.1"/>
    </source>
</evidence>
<evidence type="ECO:0000256" key="5">
    <source>
        <dbReference type="ARBA" id="ARBA00022692"/>
    </source>
</evidence>
<dbReference type="EMBL" id="BAAACG010000009">
    <property type="protein sequence ID" value="GAA0740620.1"/>
    <property type="molecule type" value="Genomic_DNA"/>
</dbReference>
<evidence type="ECO:0000256" key="7">
    <source>
        <dbReference type="ARBA" id="ARBA00023136"/>
    </source>
</evidence>
<keyword evidence="5 8" id="KW-0812">Transmembrane</keyword>
<sequence>MEYKNKDYIYKNRWKILNIVLLAPFMATLDSSIVNVALPFMADKLSVGISTIQWVVTSYLIIISSTILAFGRLADIIGKTKVFQYGFLIFSLGSLFCGISYTIYFLIFSRIIQAIGASMIMACNQGIIADIFPKEERGRALGFSGTTVAVGTMVGPPIGGIILGILDWEYIFLINVPIGIIAYIIGIKILPKYNQSEIHNKVKEFDIKGFILFFIASIALFGAMLSGEKVGWNNRYIIFSFFIFLVFLILFYFNENKVRNPILNFNLFYNRLFSVSLICAFISYMVIFSTNIIQPFYLQYGLKMSPKKAGIFLMIYPMTVSIIAPISGYISDKVGSEVITLLGLVVTFVGLYSLSTLNLNSSYYEVIFKTSILGIGNGFFQAPNNSIVMSAVPKNRLGIAGSINALVRNIGMVFGIALSIVLLNNRMSYKIGYKVDKIIKGKEYVFIYGMRFVYIVCAILCFVGIMLTLWRIKSKRGKFYIKEK</sequence>
<keyword evidence="4" id="KW-1003">Cell membrane</keyword>
<organism evidence="10 11">
    <name type="scientific">Clostridium oceanicum</name>
    <dbReference type="NCBI Taxonomy" id="1543"/>
    <lineage>
        <taxon>Bacteria</taxon>
        <taxon>Bacillati</taxon>
        <taxon>Bacillota</taxon>
        <taxon>Clostridia</taxon>
        <taxon>Eubacteriales</taxon>
        <taxon>Clostridiaceae</taxon>
        <taxon>Clostridium</taxon>
    </lineage>
</organism>
<dbReference type="PANTHER" id="PTHR42718">
    <property type="entry name" value="MAJOR FACILITATOR SUPERFAMILY MULTIDRUG TRANSPORTER MFSC"/>
    <property type="match status" value="1"/>
</dbReference>
<feature type="transmembrane region" description="Helical" evidence="8">
    <location>
        <begin position="405"/>
        <end position="424"/>
    </location>
</feature>
<evidence type="ECO:0000256" key="3">
    <source>
        <dbReference type="ARBA" id="ARBA00022448"/>
    </source>
</evidence>
<dbReference type="RefSeq" id="WP_343761450.1">
    <property type="nucleotide sequence ID" value="NZ_BAAACG010000009.1"/>
</dbReference>
<feature type="transmembrane region" description="Helical" evidence="8">
    <location>
        <begin position="273"/>
        <end position="297"/>
    </location>
</feature>
<accession>A0ABP3UQS6</accession>
<dbReference type="CDD" id="cd17321">
    <property type="entry name" value="MFS_MMR_MDR_like"/>
    <property type="match status" value="1"/>
</dbReference>